<dbReference type="InterPro" id="IPR046653">
    <property type="entry name" value="DUF6765"/>
</dbReference>
<accession>M5E2X3</accession>
<protein>
    <submittedName>
        <fullName evidence="1">PUTATIVE SIGNAL PEPTIDE PROTEIN</fullName>
    </submittedName>
</protein>
<evidence type="ECO:0000313" key="2">
    <source>
        <dbReference type="Proteomes" id="UP000012063"/>
    </source>
</evidence>
<gene>
    <name evidence="1" type="ORF">HSACCH_02386</name>
</gene>
<comment type="caution">
    <text evidence="1">The sequence shown here is derived from an EMBL/GenBank/DDBJ whole genome shotgun (WGS) entry which is preliminary data.</text>
</comment>
<proteinExistence type="predicted"/>
<dbReference type="InParanoid" id="M5E2X3"/>
<dbReference type="Pfam" id="PF20551">
    <property type="entry name" value="DUF6765"/>
    <property type="match status" value="1"/>
</dbReference>
<organism evidence="1 2">
    <name type="scientific">Halanaerobium saccharolyticum subsp. saccharolyticum DSM 6643</name>
    <dbReference type="NCBI Taxonomy" id="1293054"/>
    <lineage>
        <taxon>Bacteria</taxon>
        <taxon>Bacillati</taxon>
        <taxon>Bacillota</taxon>
        <taxon>Clostridia</taxon>
        <taxon>Halanaerobiales</taxon>
        <taxon>Halanaerobiaceae</taxon>
        <taxon>Halanaerobium</taxon>
    </lineage>
</organism>
<dbReference type="Proteomes" id="UP000012063">
    <property type="component" value="Unassembled WGS sequence"/>
</dbReference>
<dbReference type="OrthoDB" id="569000at2"/>
<keyword evidence="2" id="KW-1185">Reference proteome</keyword>
<name>M5E2X3_9FIRM</name>
<dbReference type="RefSeq" id="WP_005490163.1">
    <property type="nucleotide sequence ID" value="NZ_CAUI01000023.1"/>
</dbReference>
<dbReference type="EMBL" id="CAUI01000023">
    <property type="protein sequence ID" value="CCU80875.1"/>
    <property type="molecule type" value="Genomic_DNA"/>
</dbReference>
<reference evidence="2" key="1">
    <citation type="journal article" date="2013" name="Genome Announc.">
        <title>Genome Sequence of Halanaerobium saccharolyticum subsp. saccharolyticum Strain DSM 6643T, a Halophilic Hydrogen-Producing Bacterium.</title>
        <authorList>
            <person name="Kivisto A."/>
            <person name="Larjo A."/>
            <person name="Ciranna A."/>
            <person name="Santala V."/>
            <person name="Roos C."/>
            <person name="Karp M."/>
        </authorList>
    </citation>
    <scope>NUCLEOTIDE SEQUENCE [LARGE SCALE GENOMIC DNA]</scope>
    <source>
        <strain evidence="2">DSM 6643</strain>
    </source>
</reference>
<evidence type="ECO:0000313" key="1">
    <source>
        <dbReference type="EMBL" id="CCU80875.1"/>
    </source>
</evidence>
<sequence>MKKDAHYYALLTLALAVGFKKDIAHQIAYSSQYVDDAKINKITFSDSNSEAVLTELDNKKYIINAATCHNYFKLDTFNLEAMLNNTAAFHFVPGCEGESFVKRMRCKKESPIIMDIIDQGKTSDDPIKLGIALHAYADTFSHQGFSGIVSKTNDVINEQAKNKLFLGLDEISTIKKNIQNFLMNIAYIFSESKKDRVVPAYGHGQVYDYSDLPYLEWEYHYDQSNDFSKNFKESRIDNRQRFKEAFSKMKVILEDFLANNPQYFSNKRSNVIIDRLFEQLPVRKRLKKRIEGFKKLMLDYNLLTKADSDILNYDENLWLKEAFADYEDQRFSNRIVKDVYLANNFLNSNWYHYYRSVQWYKREFFSSSDFHGLKIPNNYL</sequence>
<dbReference type="AlphaFoldDB" id="M5E2X3"/>
<dbReference type="eggNOG" id="ENOG502Z8IF">
    <property type="taxonomic scope" value="Bacteria"/>
</dbReference>